<evidence type="ECO:0000256" key="1">
    <source>
        <dbReference type="SAM" id="Phobius"/>
    </source>
</evidence>
<accession>A0ABV0TKN5</accession>
<gene>
    <name evidence="2" type="ORF">ILYODFUR_021201</name>
</gene>
<sequence>MNLHLQGDVMIRPPSPYYPLLFPPFIFFNYYIRRQSVFTDIHILPSPVRTGKQTTPGKLGVAMGNQLSYSPRVSCSSPGRKMTRVRVISKLYPEKTWTGVLPQTVVGKTL</sequence>
<evidence type="ECO:0000313" key="2">
    <source>
        <dbReference type="EMBL" id="MEQ2233386.1"/>
    </source>
</evidence>
<keyword evidence="1" id="KW-0472">Membrane</keyword>
<dbReference type="Proteomes" id="UP001482620">
    <property type="component" value="Unassembled WGS sequence"/>
</dbReference>
<keyword evidence="3" id="KW-1185">Reference proteome</keyword>
<comment type="caution">
    <text evidence="2">The sequence shown here is derived from an EMBL/GenBank/DDBJ whole genome shotgun (WGS) entry which is preliminary data.</text>
</comment>
<keyword evidence="1" id="KW-0812">Transmembrane</keyword>
<protein>
    <submittedName>
        <fullName evidence="2">Uncharacterized protein</fullName>
    </submittedName>
</protein>
<name>A0ABV0TKN5_9TELE</name>
<dbReference type="EMBL" id="JAHRIQ010036997">
    <property type="protein sequence ID" value="MEQ2233386.1"/>
    <property type="molecule type" value="Genomic_DNA"/>
</dbReference>
<feature type="transmembrane region" description="Helical" evidence="1">
    <location>
        <begin position="15"/>
        <end position="32"/>
    </location>
</feature>
<proteinExistence type="predicted"/>
<evidence type="ECO:0000313" key="3">
    <source>
        <dbReference type="Proteomes" id="UP001482620"/>
    </source>
</evidence>
<reference evidence="2 3" key="1">
    <citation type="submission" date="2021-06" db="EMBL/GenBank/DDBJ databases">
        <authorList>
            <person name="Palmer J.M."/>
        </authorList>
    </citation>
    <scope>NUCLEOTIDE SEQUENCE [LARGE SCALE GENOMIC DNA]</scope>
    <source>
        <strain evidence="3">if_2019</strain>
        <tissue evidence="2">Muscle</tissue>
    </source>
</reference>
<keyword evidence="1" id="KW-1133">Transmembrane helix</keyword>
<organism evidence="2 3">
    <name type="scientific">Ilyodon furcidens</name>
    <name type="common">goldbreast splitfin</name>
    <dbReference type="NCBI Taxonomy" id="33524"/>
    <lineage>
        <taxon>Eukaryota</taxon>
        <taxon>Metazoa</taxon>
        <taxon>Chordata</taxon>
        <taxon>Craniata</taxon>
        <taxon>Vertebrata</taxon>
        <taxon>Euteleostomi</taxon>
        <taxon>Actinopterygii</taxon>
        <taxon>Neopterygii</taxon>
        <taxon>Teleostei</taxon>
        <taxon>Neoteleostei</taxon>
        <taxon>Acanthomorphata</taxon>
        <taxon>Ovalentaria</taxon>
        <taxon>Atherinomorphae</taxon>
        <taxon>Cyprinodontiformes</taxon>
        <taxon>Goodeidae</taxon>
        <taxon>Ilyodon</taxon>
    </lineage>
</organism>